<dbReference type="InterPro" id="IPR013261">
    <property type="entry name" value="Tim21"/>
</dbReference>
<dbReference type="Gene3D" id="3.10.450.320">
    <property type="entry name" value="Mitochondrial import inner membrane translocase subunit Tim21"/>
    <property type="match status" value="1"/>
</dbReference>
<evidence type="ECO:0000313" key="11">
    <source>
        <dbReference type="EMBL" id="OWM68478.1"/>
    </source>
</evidence>
<keyword evidence="8" id="KW-0813">Transport</keyword>
<dbReference type="PANTHER" id="PTHR13032">
    <property type="entry name" value="MITOCHONDRIAL IMPORT INNER MEMBRANE TRANSLOCASE SUBUNIT TIM21"/>
    <property type="match status" value="1"/>
</dbReference>
<dbReference type="EMBL" id="MTKT01004967">
    <property type="protein sequence ID" value="OWM68478.1"/>
    <property type="molecule type" value="Genomic_DNA"/>
</dbReference>
<dbReference type="Proteomes" id="UP000197138">
    <property type="component" value="Unassembled WGS sequence"/>
</dbReference>
<evidence type="ECO:0000256" key="8">
    <source>
        <dbReference type="RuleBase" id="RU367142"/>
    </source>
</evidence>
<comment type="subcellular location">
    <subcellularLocation>
        <location evidence="8">Mitochondrion inner membrane</location>
        <topology evidence="8">Single-pass membrane protein</topology>
    </subcellularLocation>
    <subcellularLocation>
        <location evidence="1">Mitochondrion membrane</location>
        <topology evidence="1">Single-pass membrane protein</topology>
    </subcellularLocation>
</comment>
<reference evidence="12" key="1">
    <citation type="journal article" date="2017" name="Plant J.">
        <title>The pomegranate (Punica granatum L.) genome and the genomics of punicalagin biosynthesis.</title>
        <authorList>
            <person name="Qin G."/>
            <person name="Xu C."/>
            <person name="Ming R."/>
            <person name="Tang H."/>
            <person name="Guyot R."/>
            <person name="Kramer E.M."/>
            <person name="Hu Y."/>
            <person name="Yi X."/>
            <person name="Qi Y."/>
            <person name="Xu X."/>
            <person name="Gao Z."/>
            <person name="Pan H."/>
            <person name="Jian J."/>
            <person name="Tian Y."/>
            <person name="Yue Z."/>
            <person name="Xu Y."/>
        </authorList>
    </citation>
    <scope>NUCLEOTIDE SEQUENCE [LARGE SCALE GENOMIC DNA]</scope>
    <source>
        <strain evidence="12">cv. Dabenzi</strain>
    </source>
</reference>
<evidence type="ECO:0000256" key="1">
    <source>
        <dbReference type="ARBA" id="ARBA00004304"/>
    </source>
</evidence>
<evidence type="ECO:0000256" key="2">
    <source>
        <dbReference type="ARBA" id="ARBA00010867"/>
    </source>
</evidence>
<dbReference type="GO" id="GO:0030150">
    <property type="term" value="P:protein import into mitochondrial matrix"/>
    <property type="evidence" value="ECO:0007669"/>
    <property type="project" value="UniProtKB-UniRule"/>
</dbReference>
<feature type="compositionally biased region" description="Basic and acidic residues" evidence="10">
    <location>
        <begin position="207"/>
        <end position="228"/>
    </location>
</feature>
<keyword evidence="8" id="KW-0999">Mitochondrion inner membrane</keyword>
<dbReference type="GO" id="GO:0005744">
    <property type="term" value="C:TIM23 mitochondrial import inner membrane translocase complex"/>
    <property type="evidence" value="ECO:0007669"/>
    <property type="project" value="UniProtKB-UniRule"/>
</dbReference>
<keyword evidence="8" id="KW-0811">Translocation</keyword>
<dbReference type="Pfam" id="PF08294">
    <property type="entry name" value="TIM21"/>
    <property type="match status" value="1"/>
</dbReference>
<dbReference type="InterPro" id="IPR038552">
    <property type="entry name" value="Tim21_IMS_sf"/>
</dbReference>
<evidence type="ECO:0000256" key="10">
    <source>
        <dbReference type="SAM" id="MobiDB-lite"/>
    </source>
</evidence>
<evidence type="ECO:0000256" key="6">
    <source>
        <dbReference type="ARBA" id="ARBA00023128"/>
    </source>
</evidence>
<feature type="compositionally biased region" description="Polar residues" evidence="10">
    <location>
        <begin position="186"/>
        <end position="196"/>
    </location>
</feature>
<dbReference type="AlphaFoldDB" id="A0A218W7N1"/>
<evidence type="ECO:0000256" key="4">
    <source>
        <dbReference type="ARBA" id="ARBA00022946"/>
    </source>
</evidence>
<comment type="subunit">
    <text evidence="8">Component of the TIM23 complex.</text>
</comment>
<comment type="function">
    <text evidence="8">Essential component of the TIM23 complex, a complex that mediates the translocation of transit peptide-containing proteins across the mitochondrial inner membrane.</text>
</comment>
<keyword evidence="7 8" id="KW-0472">Membrane</keyword>
<dbReference type="PANTHER" id="PTHR13032:SF6">
    <property type="entry name" value="MITOCHONDRIAL IMPORT INNER MEMBRANE TRANSLOCASE SUBUNIT TIM21"/>
    <property type="match status" value="1"/>
</dbReference>
<keyword evidence="4" id="KW-0809">Transit peptide</keyword>
<sequence length="353" mass="39564">MMMQHIRRSVGSTKSRWSVLLRPQNALSSPAHLSDSARGSTPTTNLVRRLPVLFNSASVRNGLAGAGQISKTRKEISKVEDPFDAPTYNIPEKPVTFVEGASYSFIIVIGLGIAAAAAYAVFNELVFQPKEYKIFNKALKRIQDDAQVRVRIGSPITGYGQESRNRAARQRIPHRIWTDEDGVENIEQNTKNATDQSHVDDPTDPSRGLRTEEERRGEEATKPMADSKKAGDLEDVLKPFYRRASEAEDRLSRLEAALARERSAANEDHLRKISQLESELELAKSELVLQQEKTQTLSGEAQKLAQENAKLQYRIEHLVRAFKEADRRRGAAMRGSAAAAVCVHHLYEERKSY</sequence>
<evidence type="ECO:0000256" key="3">
    <source>
        <dbReference type="ARBA" id="ARBA00022692"/>
    </source>
</evidence>
<keyword evidence="5 8" id="KW-1133">Transmembrane helix</keyword>
<keyword evidence="6 8" id="KW-0496">Mitochondrion</keyword>
<keyword evidence="3 8" id="KW-0812">Transmembrane</keyword>
<keyword evidence="8" id="KW-0653">Protein transport</keyword>
<proteinExistence type="inferred from homology"/>
<feature type="transmembrane region" description="Helical" evidence="8">
    <location>
        <begin position="103"/>
        <end position="122"/>
    </location>
</feature>
<organism evidence="11 12">
    <name type="scientific">Punica granatum</name>
    <name type="common">Pomegranate</name>
    <dbReference type="NCBI Taxonomy" id="22663"/>
    <lineage>
        <taxon>Eukaryota</taxon>
        <taxon>Viridiplantae</taxon>
        <taxon>Streptophyta</taxon>
        <taxon>Embryophyta</taxon>
        <taxon>Tracheophyta</taxon>
        <taxon>Spermatophyta</taxon>
        <taxon>Magnoliopsida</taxon>
        <taxon>eudicotyledons</taxon>
        <taxon>Gunneridae</taxon>
        <taxon>Pentapetalae</taxon>
        <taxon>rosids</taxon>
        <taxon>malvids</taxon>
        <taxon>Myrtales</taxon>
        <taxon>Lythraceae</taxon>
        <taxon>Punica</taxon>
    </lineage>
</organism>
<comment type="caution">
    <text evidence="11">The sequence shown here is derived from an EMBL/GenBank/DDBJ whole genome shotgun (WGS) entry which is preliminary data.</text>
</comment>
<feature type="coiled-coil region" evidence="9">
    <location>
        <begin position="244"/>
        <end position="321"/>
    </location>
</feature>
<evidence type="ECO:0000256" key="9">
    <source>
        <dbReference type="SAM" id="Coils"/>
    </source>
</evidence>
<gene>
    <name evidence="11" type="ORF">CDL15_Pgr024618</name>
</gene>
<comment type="similarity">
    <text evidence="2 8">Belongs to the TIM21 family.</text>
</comment>
<evidence type="ECO:0000313" key="12">
    <source>
        <dbReference type="Proteomes" id="UP000197138"/>
    </source>
</evidence>
<protein>
    <recommendedName>
        <fullName evidence="8">Mitochondrial import inner membrane translocase subunit Tim21</fullName>
    </recommendedName>
</protein>
<evidence type="ECO:0000256" key="7">
    <source>
        <dbReference type="ARBA" id="ARBA00023136"/>
    </source>
</evidence>
<name>A0A218W7N1_PUNGR</name>
<feature type="region of interest" description="Disordered" evidence="10">
    <location>
        <begin position="157"/>
        <end position="228"/>
    </location>
</feature>
<accession>A0A218W7N1</accession>
<evidence type="ECO:0000256" key="5">
    <source>
        <dbReference type="ARBA" id="ARBA00022989"/>
    </source>
</evidence>
<keyword evidence="9" id="KW-0175">Coiled coil</keyword>